<dbReference type="InterPro" id="IPR024264">
    <property type="entry name" value="DUF3786"/>
</dbReference>
<evidence type="ECO:0000313" key="2">
    <source>
        <dbReference type="EMBL" id="HGB14418.1"/>
    </source>
</evidence>
<proteinExistence type="predicted"/>
<dbReference type="Pfam" id="PF12654">
    <property type="entry name" value="DUF3786"/>
    <property type="match status" value="1"/>
</dbReference>
<organism evidence="2">
    <name type="scientific">Desulfobacca acetoxidans</name>
    <dbReference type="NCBI Taxonomy" id="60893"/>
    <lineage>
        <taxon>Bacteria</taxon>
        <taxon>Pseudomonadati</taxon>
        <taxon>Thermodesulfobacteriota</taxon>
        <taxon>Desulfobaccia</taxon>
        <taxon>Desulfobaccales</taxon>
        <taxon>Desulfobaccaceae</taxon>
        <taxon>Desulfobacca</taxon>
    </lineage>
</organism>
<reference evidence="2" key="1">
    <citation type="journal article" date="2020" name="mSystems">
        <title>Genome- and Community-Level Interaction Insights into Carbon Utilization and Element Cycling Functions of Hydrothermarchaeota in Hydrothermal Sediment.</title>
        <authorList>
            <person name="Zhou Z."/>
            <person name="Liu Y."/>
            <person name="Xu W."/>
            <person name="Pan J."/>
            <person name="Luo Z.H."/>
            <person name="Li M."/>
        </authorList>
    </citation>
    <scope>NUCLEOTIDE SEQUENCE [LARGE SCALE GENOMIC DNA]</scope>
    <source>
        <strain evidence="2">SpSt-776</strain>
    </source>
</reference>
<accession>A0A7C3SKK2</accession>
<protein>
    <submittedName>
        <fullName evidence="2">DUF3786 domain-containing protein</fullName>
    </submittedName>
</protein>
<dbReference type="AlphaFoldDB" id="A0A7C3SKK2"/>
<feature type="domain" description="DUF3786" evidence="1">
    <location>
        <begin position="23"/>
        <end position="198"/>
    </location>
</feature>
<name>A0A7C3SKK2_9BACT</name>
<gene>
    <name evidence="2" type="ORF">ENV62_04155</name>
</gene>
<comment type="caution">
    <text evidence="2">The sequence shown here is derived from an EMBL/GenBank/DDBJ whole genome shotgun (WGS) entry which is preliminary data.</text>
</comment>
<sequence length="211" mass="23116">MPRIDDYKAARALAQAALAKRNPKHVADKSKSEFLPDKGQGGLLVSYFGQLRQVIWPEIIVSPVDGSGEPPLTEQILILHYLEGATGEPVSGVQVDFRAVPEGSFYWSAFVARAKKPLLETFGRDLDFYREVAAAMGGIPVDLGDVAMKFQAFPLVPITHVLWQGDEEFEPDASILFDETISGHLSTEDIAALAGASVYRLMAAARQMRKK</sequence>
<evidence type="ECO:0000259" key="1">
    <source>
        <dbReference type="Pfam" id="PF12654"/>
    </source>
</evidence>
<dbReference type="EMBL" id="DTHB01000029">
    <property type="protein sequence ID" value="HGB14418.1"/>
    <property type="molecule type" value="Genomic_DNA"/>
</dbReference>